<gene>
    <name evidence="5" type="ORF">OI18_11750</name>
</gene>
<name>A0A0C1LG27_9BACT</name>
<dbReference type="STRING" id="1349421.OI18_11750"/>
<evidence type="ECO:0000256" key="1">
    <source>
        <dbReference type="ARBA" id="ARBA00022801"/>
    </source>
</evidence>
<reference evidence="5 6" key="1">
    <citation type="submission" date="2014-11" db="EMBL/GenBank/DDBJ databases">
        <title>Genome sequence of Flavihumibacter solisilvae 3-3.</title>
        <authorList>
            <person name="Zhou G."/>
            <person name="Li M."/>
            <person name="Wang G."/>
        </authorList>
    </citation>
    <scope>NUCLEOTIDE SEQUENCE [LARGE SCALE GENOMIC DNA]</scope>
    <source>
        <strain evidence="5 6">3-3</strain>
    </source>
</reference>
<comment type="caution">
    <text evidence="5">The sequence shown here is derived from an EMBL/GenBank/DDBJ whole genome shotgun (WGS) entry which is preliminary data.</text>
</comment>
<accession>A0A0C1LG27</accession>
<dbReference type="AlphaFoldDB" id="A0A0C1LG27"/>
<dbReference type="GO" id="GO:0016788">
    <property type="term" value="F:hydrolase activity, acting on ester bonds"/>
    <property type="evidence" value="ECO:0007669"/>
    <property type="project" value="UniProtKB-ARBA"/>
</dbReference>
<dbReference type="InterPro" id="IPR005181">
    <property type="entry name" value="SASA"/>
</dbReference>
<keyword evidence="1" id="KW-0378">Hydrolase</keyword>
<dbReference type="Gene3D" id="3.40.50.1110">
    <property type="entry name" value="SGNH hydrolase"/>
    <property type="match status" value="1"/>
</dbReference>
<evidence type="ECO:0000313" key="6">
    <source>
        <dbReference type="Proteomes" id="UP000031408"/>
    </source>
</evidence>
<dbReference type="RefSeq" id="WP_039140059.1">
    <property type="nucleotide sequence ID" value="NZ_JSVC01000013.1"/>
</dbReference>
<dbReference type="Proteomes" id="UP000031408">
    <property type="component" value="Unassembled WGS sequence"/>
</dbReference>
<dbReference type="NCBIfam" id="TIGR04183">
    <property type="entry name" value="Por_Secre_tail"/>
    <property type="match status" value="1"/>
</dbReference>
<dbReference type="EMBL" id="JSVC01000013">
    <property type="protein sequence ID" value="KIC94303.1"/>
    <property type="molecule type" value="Genomic_DNA"/>
</dbReference>
<feature type="chain" id="PRO_5002153340" evidence="2">
    <location>
        <begin position="27"/>
        <end position="698"/>
    </location>
</feature>
<proteinExistence type="predicted"/>
<dbReference type="SUPFAM" id="SSF52266">
    <property type="entry name" value="SGNH hydrolase"/>
    <property type="match status" value="1"/>
</dbReference>
<dbReference type="Pfam" id="PF18962">
    <property type="entry name" value="Por_Secre_tail"/>
    <property type="match status" value="1"/>
</dbReference>
<feature type="domain" description="Sialate O-acetylesterase" evidence="3">
    <location>
        <begin position="181"/>
        <end position="374"/>
    </location>
</feature>
<evidence type="ECO:0000259" key="3">
    <source>
        <dbReference type="Pfam" id="PF03629"/>
    </source>
</evidence>
<feature type="domain" description="Secretion system C-terminal sorting" evidence="4">
    <location>
        <begin position="619"/>
        <end position="691"/>
    </location>
</feature>
<keyword evidence="2" id="KW-0732">Signal</keyword>
<protein>
    <submittedName>
        <fullName evidence="5">Uncharacterized protein</fullName>
    </submittedName>
</protein>
<dbReference type="InterPro" id="IPR013783">
    <property type="entry name" value="Ig-like_fold"/>
</dbReference>
<dbReference type="InterPro" id="IPR036514">
    <property type="entry name" value="SGNH_hydro_sf"/>
</dbReference>
<organism evidence="5 6">
    <name type="scientific">Flavihumibacter solisilvae</name>
    <dbReference type="NCBI Taxonomy" id="1349421"/>
    <lineage>
        <taxon>Bacteria</taxon>
        <taxon>Pseudomonadati</taxon>
        <taxon>Bacteroidota</taxon>
        <taxon>Chitinophagia</taxon>
        <taxon>Chitinophagales</taxon>
        <taxon>Chitinophagaceae</taxon>
        <taxon>Flavihumibacter</taxon>
    </lineage>
</organism>
<dbReference type="Pfam" id="PF03629">
    <property type="entry name" value="SASA"/>
    <property type="match status" value="1"/>
</dbReference>
<dbReference type="InterPro" id="IPR026444">
    <property type="entry name" value="Secre_tail"/>
</dbReference>
<evidence type="ECO:0000256" key="2">
    <source>
        <dbReference type="SAM" id="SignalP"/>
    </source>
</evidence>
<evidence type="ECO:0000259" key="4">
    <source>
        <dbReference type="Pfam" id="PF18962"/>
    </source>
</evidence>
<sequence length="698" mass="77454">MRTSTFRTKRATLALVSVFTYLFTSAQVTDAFGTWDIWPMQKQFYPRSIQTNKGTVRVKGTLNNSLALPRLRLYREGSLVKTEVLTPNQSFDVTFEITAELANYQVNLENDFNWTTKQVGELVAGDVYFISGQSNAESRKMESGGGFPGDNSNPDVNTDVGGNINFVRVYGGSIDNYTKQWFIGNGNTNAFQNGNTGQVGMRLAREIIRTQGVPVCIMNGAERGEPIEYYLPAANHFSTSTNYGRELTRLTEAGLVGKIRAFIWYQGESNTINGDPATNKTSYINNFTQIYNAWTLDYGPAEKYYIVQIRPGCSNNENSPAAKDRVLAIQEAHREIVAADPAKRTLVGTNGIPQYGDECHYYYAGYKQIGNRLFSLINNQVYGAPVTNDNYTTPQPRKVSPLYFSGGSSGQVTMSFDKPGDTYSVTAVTGDIRSRFNLEGGNYTINSVAIQNTGATGSPYNVLRINYTMNAGTINNPTGLTYRNDYHDNNPVIVNSDGMQMVSFSISGIAAFDPLPADPLTLRITPVNGRNNLYWQIENNNDFEYFEVERSQNGNKYSTIATVPGSLLAGKAQYDYSDTKPSSEKNFYRIKAFNFNGKIIYSHEVAVNNRLSFTDGLKLFPNPAKDQAMAGLSVKEAGSATIQIFDQNGRMNTTRTIMLQKGNNLFSIGEVLDLKPGMYVVRIITGTDIYTGRLVRMN</sequence>
<dbReference type="OrthoDB" id="9342482at2"/>
<dbReference type="Gene3D" id="2.60.40.10">
    <property type="entry name" value="Immunoglobulins"/>
    <property type="match status" value="1"/>
</dbReference>
<keyword evidence="6" id="KW-1185">Reference proteome</keyword>
<evidence type="ECO:0000313" key="5">
    <source>
        <dbReference type="EMBL" id="KIC94303.1"/>
    </source>
</evidence>
<feature type="signal peptide" evidence="2">
    <location>
        <begin position="1"/>
        <end position="26"/>
    </location>
</feature>